<evidence type="ECO:0000256" key="1">
    <source>
        <dbReference type="ARBA" id="ARBA00004418"/>
    </source>
</evidence>
<accession>A0A261VCZ1</accession>
<comment type="similarity">
    <text evidence="2">Belongs to the bacterial solute-binding protein SsuA/TauA family.</text>
</comment>
<dbReference type="FunFam" id="3.40.190.10:FF:000050">
    <property type="entry name" value="Sulfonate ABC transporter substrate-binding protein"/>
    <property type="match status" value="1"/>
</dbReference>
<evidence type="ECO:0000313" key="10">
    <source>
        <dbReference type="Proteomes" id="UP000216429"/>
    </source>
</evidence>
<evidence type="ECO:0000256" key="2">
    <source>
        <dbReference type="ARBA" id="ARBA00010742"/>
    </source>
</evidence>
<dbReference type="EMBL" id="NEVU01000003">
    <property type="protein sequence ID" value="OZI71969.1"/>
    <property type="molecule type" value="Genomic_DNA"/>
</dbReference>
<dbReference type="GO" id="GO:0042626">
    <property type="term" value="F:ATPase-coupled transmembrane transporter activity"/>
    <property type="evidence" value="ECO:0007669"/>
    <property type="project" value="InterPro"/>
</dbReference>
<keyword evidence="4 7" id="KW-0732">Signal</keyword>
<keyword evidence="10" id="KW-1185">Reference proteome</keyword>
<dbReference type="NCBIfam" id="TIGR01728">
    <property type="entry name" value="SsuA_fam"/>
    <property type="match status" value="1"/>
</dbReference>
<dbReference type="InterPro" id="IPR015168">
    <property type="entry name" value="SsuA/THI5"/>
</dbReference>
<evidence type="ECO:0000256" key="7">
    <source>
        <dbReference type="SAM" id="SignalP"/>
    </source>
</evidence>
<sequence length="328" mass="34976">MTASRSTAPRSAQRRRLLLAGTASLAVPFIATKARAAEVLRVGDMNAIGWKAFLEASGEGKDIPYEIQWSRFPAGQPEHEAFNAGALDVGQTGDTVFLFAYAAGSPARAVSAITFAPRFIELLVQPDSGIRTVADLKGRKLAVNAGGGPQLMAYGLLEQAGLTAKDVQFVFLNPLDAKPAFASRAVDAWLTWAPYSSLAIEQNGARPIADLSQTQALYSGNNFVLVHKDAVQPKQALISDFLARATRAQHWALNNVDAAAAALSRESKLDLKIARSILSDFVPTPVNLTPAVRQSLQASADGFLRYGMIKQPVANLAGAFDTRFPIAG</sequence>
<dbReference type="GO" id="GO:0042597">
    <property type="term" value="C:periplasmic space"/>
    <property type="evidence" value="ECO:0007669"/>
    <property type="project" value="UniProtKB-SubCell"/>
</dbReference>
<dbReference type="Gene3D" id="3.40.190.10">
    <property type="entry name" value="Periplasmic binding protein-like II"/>
    <property type="match status" value="2"/>
</dbReference>
<feature type="signal peptide" evidence="7">
    <location>
        <begin position="1"/>
        <end position="36"/>
    </location>
</feature>
<dbReference type="InterPro" id="IPR001638">
    <property type="entry name" value="Solute-binding_3/MltF_N"/>
</dbReference>
<dbReference type="GO" id="GO:0016020">
    <property type="term" value="C:membrane"/>
    <property type="evidence" value="ECO:0007669"/>
    <property type="project" value="InterPro"/>
</dbReference>
<dbReference type="SUPFAM" id="SSF53850">
    <property type="entry name" value="Periplasmic binding protein-like II"/>
    <property type="match status" value="1"/>
</dbReference>
<dbReference type="SMART" id="SM00062">
    <property type="entry name" value="PBPb"/>
    <property type="match status" value="1"/>
</dbReference>
<evidence type="ECO:0000313" key="9">
    <source>
        <dbReference type="EMBL" id="OZI71969.1"/>
    </source>
</evidence>
<proteinExistence type="inferred from homology"/>
<evidence type="ECO:0000256" key="4">
    <source>
        <dbReference type="ARBA" id="ARBA00022729"/>
    </source>
</evidence>
<comment type="function">
    <text evidence="5">Part of a binding-protein-dependent transport system for aliphatic sulfonates. Putative binding protein.</text>
</comment>
<dbReference type="AlphaFoldDB" id="A0A261VCZ1"/>
<feature type="domain" description="Solute-binding protein family 3/N-terminal" evidence="8">
    <location>
        <begin position="39"/>
        <end position="255"/>
    </location>
</feature>
<name>A0A261VCZ1_9BORD</name>
<gene>
    <name evidence="9" type="ORF">CAL22_19510</name>
</gene>
<dbReference type="InterPro" id="IPR010067">
    <property type="entry name" value="ABC_SsuA_sub-bd"/>
</dbReference>
<comment type="caution">
    <text evidence="9">The sequence shown here is derived from an EMBL/GenBank/DDBJ whole genome shotgun (WGS) entry which is preliminary data.</text>
</comment>
<evidence type="ECO:0000256" key="6">
    <source>
        <dbReference type="ARBA" id="ARBA00070228"/>
    </source>
</evidence>
<keyword evidence="3" id="KW-0813">Transport</keyword>
<dbReference type="Pfam" id="PF09084">
    <property type="entry name" value="NMT1"/>
    <property type="match status" value="1"/>
</dbReference>
<dbReference type="OrthoDB" id="286202at2"/>
<feature type="chain" id="PRO_5012244014" description="Putative aliphatic sulfonates-binding protein" evidence="7">
    <location>
        <begin position="37"/>
        <end position="328"/>
    </location>
</feature>
<reference evidence="10" key="1">
    <citation type="submission" date="2017-05" db="EMBL/GenBank/DDBJ databases">
        <title>Complete and WGS of Bordetella genogroups.</title>
        <authorList>
            <person name="Spilker T."/>
            <person name="Lipuma J."/>
        </authorList>
    </citation>
    <scope>NUCLEOTIDE SEQUENCE [LARGE SCALE GENOMIC DNA]</scope>
    <source>
        <strain evidence="10">AU6712</strain>
    </source>
</reference>
<dbReference type="PANTHER" id="PTHR30024:SF48">
    <property type="entry name" value="ABC TRANSPORTER SUBSTRATE-BINDING PROTEIN"/>
    <property type="match status" value="1"/>
</dbReference>
<evidence type="ECO:0000259" key="8">
    <source>
        <dbReference type="SMART" id="SM00062"/>
    </source>
</evidence>
<evidence type="ECO:0000256" key="3">
    <source>
        <dbReference type="ARBA" id="ARBA00022448"/>
    </source>
</evidence>
<comment type="subcellular location">
    <subcellularLocation>
        <location evidence="1">Periplasm</location>
    </subcellularLocation>
</comment>
<dbReference type="PANTHER" id="PTHR30024">
    <property type="entry name" value="ALIPHATIC SULFONATES-BINDING PROTEIN-RELATED"/>
    <property type="match status" value="1"/>
</dbReference>
<dbReference type="Proteomes" id="UP000216429">
    <property type="component" value="Unassembled WGS sequence"/>
</dbReference>
<evidence type="ECO:0000256" key="5">
    <source>
        <dbReference type="ARBA" id="ARBA00055538"/>
    </source>
</evidence>
<organism evidence="9 10">
    <name type="scientific">Bordetella genomosp. 12</name>
    <dbReference type="NCBI Taxonomy" id="463035"/>
    <lineage>
        <taxon>Bacteria</taxon>
        <taxon>Pseudomonadati</taxon>
        <taxon>Pseudomonadota</taxon>
        <taxon>Betaproteobacteria</taxon>
        <taxon>Burkholderiales</taxon>
        <taxon>Alcaligenaceae</taxon>
        <taxon>Bordetella</taxon>
    </lineage>
</organism>
<protein>
    <recommendedName>
        <fullName evidence="6">Putative aliphatic sulfonates-binding protein</fullName>
    </recommendedName>
</protein>